<evidence type="ECO:0000313" key="10">
    <source>
        <dbReference type="Proteomes" id="UP001501645"/>
    </source>
</evidence>
<sequence length="349" mass="34895">MTAALDAGRRVVVLRTPIASRRIGVRAAAVTAAAAVLAAAVGVVALTLGESALSVPEVLGALAGTGEPRARLVVVEWRLPRVLAGLLFGVALGVGGAIFQSLTRNPLGSPDIIGFDAGAYTGALLVITTVGTGVAATAAGAIAGGAATALVVYLLAFRRGFQGFRLIIVGIGIASMLSSLNSWIILNADLNLALLASAWGSGSLNAVTFEQVAVAACVIVPLAIAAACLADRMHLLELGEDAAAALGVRTGAVRVALIVVGVGITAVVTAMAGPIAFIALAAPQIARRLTGSAGVTLTASAAVGALLLVASDVLAQRLFAPSQLPVGLVTVCLGGVYLIWLLIQEARRR</sequence>
<feature type="transmembrane region" description="Helical" evidence="8">
    <location>
        <begin position="289"/>
        <end position="310"/>
    </location>
</feature>
<dbReference type="Gene3D" id="1.10.3470.10">
    <property type="entry name" value="ABC transporter involved in vitamin B12 uptake, BtuC"/>
    <property type="match status" value="1"/>
</dbReference>
<keyword evidence="6 8" id="KW-1133">Transmembrane helix</keyword>
<keyword evidence="3" id="KW-0813">Transport</keyword>
<dbReference type="InterPro" id="IPR037294">
    <property type="entry name" value="ABC_BtuC-like"/>
</dbReference>
<feature type="transmembrane region" description="Helical" evidence="8">
    <location>
        <begin position="164"/>
        <end position="184"/>
    </location>
</feature>
<dbReference type="SUPFAM" id="SSF81345">
    <property type="entry name" value="ABC transporter involved in vitamin B12 uptake, BtuC"/>
    <property type="match status" value="1"/>
</dbReference>
<comment type="caution">
    <text evidence="9">The sequence shown here is derived from an EMBL/GenBank/DDBJ whole genome shotgun (WGS) entry which is preliminary data.</text>
</comment>
<feature type="transmembrane region" description="Helical" evidence="8">
    <location>
        <begin position="112"/>
        <end position="130"/>
    </location>
</feature>
<keyword evidence="7 8" id="KW-0472">Membrane</keyword>
<dbReference type="EMBL" id="BAABKO010000002">
    <property type="protein sequence ID" value="GAA4770626.1"/>
    <property type="molecule type" value="Genomic_DNA"/>
</dbReference>
<feature type="transmembrane region" description="Helical" evidence="8">
    <location>
        <begin position="23"/>
        <end position="48"/>
    </location>
</feature>
<comment type="similarity">
    <text evidence="2">Belongs to the binding-protein-dependent transport system permease family. FecCD subfamily.</text>
</comment>
<evidence type="ECO:0000256" key="1">
    <source>
        <dbReference type="ARBA" id="ARBA00004651"/>
    </source>
</evidence>
<feature type="transmembrane region" description="Helical" evidence="8">
    <location>
        <begin position="322"/>
        <end position="343"/>
    </location>
</feature>
<keyword evidence="10" id="KW-1185">Reference proteome</keyword>
<evidence type="ECO:0000313" key="9">
    <source>
        <dbReference type="EMBL" id="GAA4770626.1"/>
    </source>
</evidence>
<dbReference type="RefSeq" id="WP_345437269.1">
    <property type="nucleotide sequence ID" value="NZ_BAABKO010000002.1"/>
</dbReference>
<feature type="transmembrane region" description="Helical" evidence="8">
    <location>
        <begin position="82"/>
        <end position="100"/>
    </location>
</feature>
<comment type="subcellular location">
    <subcellularLocation>
        <location evidence="1">Cell membrane</location>
        <topology evidence="1">Multi-pass membrane protein</topology>
    </subcellularLocation>
</comment>
<evidence type="ECO:0000256" key="2">
    <source>
        <dbReference type="ARBA" id="ARBA00007935"/>
    </source>
</evidence>
<feature type="transmembrane region" description="Helical" evidence="8">
    <location>
        <begin position="255"/>
        <end position="282"/>
    </location>
</feature>
<dbReference type="PANTHER" id="PTHR30472:SF24">
    <property type="entry name" value="FERRIC ENTEROBACTIN TRANSPORT SYSTEM PERMEASE PROTEIN FEPG"/>
    <property type="match status" value="1"/>
</dbReference>
<evidence type="ECO:0000256" key="4">
    <source>
        <dbReference type="ARBA" id="ARBA00022475"/>
    </source>
</evidence>
<evidence type="ECO:0000256" key="5">
    <source>
        <dbReference type="ARBA" id="ARBA00022692"/>
    </source>
</evidence>
<feature type="transmembrane region" description="Helical" evidence="8">
    <location>
        <begin position="136"/>
        <end position="157"/>
    </location>
</feature>
<evidence type="ECO:0000256" key="8">
    <source>
        <dbReference type="SAM" id="Phobius"/>
    </source>
</evidence>
<organism evidence="9 10">
    <name type="scientific">Microbacterium gilvum</name>
    <dbReference type="NCBI Taxonomy" id="1336204"/>
    <lineage>
        <taxon>Bacteria</taxon>
        <taxon>Bacillati</taxon>
        <taxon>Actinomycetota</taxon>
        <taxon>Actinomycetes</taxon>
        <taxon>Micrococcales</taxon>
        <taxon>Microbacteriaceae</taxon>
        <taxon>Microbacterium</taxon>
    </lineage>
</organism>
<dbReference type="Pfam" id="PF01032">
    <property type="entry name" value="FecCD"/>
    <property type="match status" value="1"/>
</dbReference>
<dbReference type="InterPro" id="IPR000522">
    <property type="entry name" value="ABC_transptr_permease_BtuC"/>
</dbReference>
<evidence type="ECO:0000256" key="7">
    <source>
        <dbReference type="ARBA" id="ARBA00023136"/>
    </source>
</evidence>
<gene>
    <name evidence="9" type="primary">fepG</name>
    <name evidence="9" type="ORF">GCM10023351_13050</name>
</gene>
<name>A0ABP9A0N8_9MICO</name>
<dbReference type="PANTHER" id="PTHR30472">
    <property type="entry name" value="FERRIC ENTEROBACTIN TRANSPORT SYSTEM PERMEASE PROTEIN"/>
    <property type="match status" value="1"/>
</dbReference>
<keyword evidence="4" id="KW-1003">Cell membrane</keyword>
<evidence type="ECO:0000256" key="3">
    <source>
        <dbReference type="ARBA" id="ARBA00022448"/>
    </source>
</evidence>
<dbReference type="Proteomes" id="UP001501645">
    <property type="component" value="Unassembled WGS sequence"/>
</dbReference>
<protein>
    <submittedName>
        <fullName evidence="9">Iron-enterobactin ABC transporter permease</fullName>
    </submittedName>
</protein>
<reference evidence="10" key="1">
    <citation type="journal article" date="2019" name="Int. J. Syst. Evol. Microbiol.">
        <title>The Global Catalogue of Microorganisms (GCM) 10K type strain sequencing project: providing services to taxonomists for standard genome sequencing and annotation.</title>
        <authorList>
            <consortium name="The Broad Institute Genomics Platform"/>
            <consortium name="The Broad Institute Genome Sequencing Center for Infectious Disease"/>
            <person name="Wu L."/>
            <person name="Ma J."/>
        </authorList>
    </citation>
    <scope>NUCLEOTIDE SEQUENCE [LARGE SCALE GENOMIC DNA]</scope>
    <source>
        <strain evidence="10">JCM 18537</strain>
    </source>
</reference>
<evidence type="ECO:0000256" key="6">
    <source>
        <dbReference type="ARBA" id="ARBA00022989"/>
    </source>
</evidence>
<proteinExistence type="inferred from homology"/>
<dbReference type="CDD" id="cd06550">
    <property type="entry name" value="TM_ABC_iron-siderophores_like"/>
    <property type="match status" value="1"/>
</dbReference>
<accession>A0ABP9A0N8</accession>
<keyword evidence="5 8" id="KW-0812">Transmembrane</keyword>
<feature type="transmembrane region" description="Helical" evidence="8">
    <location>
        <begin position="214"/>
        <end position="235"/>
    </location>
</feature>